<dbReference type="STRING" id="1220188.A0A4S3JGT9"/>
<proteinExistence type="predicted"/>
<dbReference type="OrthoDB" id="4434395at2759"/>
<dbReference type="Proteomes" id="UP000324241">
    <property type="component" value="Unassembled WGS sequence"/>
</dbReference>
<protein>
    <recommendedName>
        <fullName evidence="7">SMP-30/Gluconolactonase/LRE-like region domain-containing protein</fullName>
    </recommendedName>
</protein>
<dbReference type="GeneID" id="54324813"/>
<feature type="region of interest" description="Disordered" evidence="1">
    <location>
        <begin position="39"/>
        <end position="80"/>
    </location>
</feature>
<dbReference type="RefSeq" id="XP_033428801.1">
    <property type="nucleotide sequence ID" value="XM_033566806.1"/>
</dbReference>
<evidence type="ECO:0000313" key="4">
    <source>
        <dbReference type="EMBL" id="THC92411.1"/>
    </source>
</evidence>
<keyword evidence="2" id="KW-0732">Signal</keyword>
<dbReference type="InterPro" id="IPR054550">
    <property type="entry name" value="Mala_s_1-like"/>
</dbReference>
<evidence type="ECO:0000313" key="3">
    <source>
        <dbReference type="EMBL" id="KAA8649440.1"/>
    </source>
</evidence>
<name>A0A4S3JGT9_9EURO</name>
<sequence length="404" mass="43922">MREFSKTFLYPALLLAANVGPAQAKPTNALRRGLRARDNGWKYNPEKHDGPRENASWNPWRYDPKKHDGPKGNAGSSQSKCAPISGDITIDAFQLYPEHADYNPDTCLAYLSVLYNSTVAVYDPAKKAVVDTLEFPGLSFNPALHVSGVVVDPKGLLSVIVDAGAAFDTQGQNISGENFLLKVDPKSREVLWRRNLTDPNGLYGGYQDAAHDDEGNTFALGTYPSSIIKVNEDGTTATPWYLQPNPDHTIHGLTGFAVNGDTLLSTDGSDGQLYRFNMKDQAGKKVLVPLTGNKANSTKIGNDVDGIILPPRFDGKVLLVSDNSEGTVVLRSRDGWASAERLGSVPNKYLSESGSSVDNVQIGESLYSVIEYFMDSEKVPGTLGGNRSKFPLVDITEEVLRLLN</sequence>
<keyword evidence="5" id="KW-1185">Reference proteome</keyword>
<dbReference type="EMBL" id="SOSA01000337">
    <property type="protein sequence ID" value="THC92411.1"/>
    <property type="molecule type" value="Genomic_DNA"/>
</dbReference>
<organism evidence="4 5">
    <name type="scientific">Aspergillus tanneri</name>
    <dbReference type="NCBI Taxonomy" id="1220188"/>
    <lineage>
        <taxon>Eukaryota</taxon>
        <taxon>Fungi</taxon>
        <taxon>Dikarya</taxon>
        <taxon>Ascomycota</taxon>
        <taxon>Pezizomycotina</taxon>
        <taxon>Eurotiomycetes</taxon>
        <taxon>Eurotiomycetidae</taxon>
        <taxon>Eurotiales</taxon>
        <taxon>Aspergillaceae</taxon>
        <taxon>Aspergillus</taxon>
        <taxon>Aspergillus subgen. Circumdati</taxon>
    </lineage>
</organism>
<dbReference type="Gene3D" id="2.130.10.10">
    <property type="entry name" value="YVTN repeat-like/Quinoprotein amine dehydrogenase"/>
    <property type="match status" value="1"/>
</dbReference>
<evidence type="ECO:0000256" key="1">
    <source>
        <dbReference type="SAM" id="MobiDB-lite"/>
    </source>
</evidence>
<dbReference type="CDD" id="cd12811">
    <property type="entry name" value="MALA"/>
    <property type="match status" value="1"/>
</dbReference>
<dbReference type="InterPro" id="IPR015943">
    <property type="entry name" value="WD40/YVTN_repeat-like_dom_sf"/>
</dbReference>
<reference evidence="3 6" key="2">
    <citation type="submission" date="2019-08" db="EMBL/GenBank/DDBJ databases">
        <title>The genome sequence of a newly discovered highly antifungal drug resistant Aspergillus species, Aspergillus tanneri NIH 1004.</title>
        <authorList>
            <person name="Mounaud S."/>
            <person name="Singh I."/>
            <person name="Joardar V."/>
            <person name="Pakala S."/>
            <person name="Pakala S."/>
            <person name="Venepally P."/>
            <person name="Chung J.K."/>
            <person name="Losada L."/>
            <person name="Nierman W.C."/>
        </authorList>
    </citation>
    <scope>NUCLEOTIDE SEQUENCE [LARGE SCALE GENOMIC DNA]</scope>
    <source>
        <strain evidence="3 6">NIH1004</strain>
    </source>
</reference>
<evidence type="ECO:0000313" key="6">
    <source>
        <dbReference type="Proteomes" id="UP000324241"/>
    </source>
</evidence>
<feature type="chain" id="PRO_5036122122" description="SMP-30/Gluconolactonase/LRE-like region domain-containing protein" evidence="2">
    <location>
        <begin position="25"/>
        <end position="404"/>
    </location>
</feature>
<feature type="compositionally biased region" description="Basic and acidic residues" evidence="1">
    <location>
        <begin position="39"/>
        <end position="52"/>
    </location>
</feature>
<evidence type="ECO:0008006" key="7">
    <source>
        <dbReference type="Google" id="ProtNLM"/>
    </source>
</evidence>
<feature type="signal peptide" evidence="2">
    <location>
        <begin position="1"/>
        <end position="24"/>
    </location>
</feature>
<evidence type="ECO:0000313" key="5">
    <source>
        <dbReference type="Proteomes" id="UP000308092"/>
    </source>
</evidence>
<dbReference type="VEuPathDB" id="FungiDB:EYZ11_008131"/>
<dbReference type="Proteomes" id="UP000308092">
    <property type="component" value="Unassembled WGS sequence"/>
</dbReference>
<accession>A0A4S3JGT9</accession>
<dbReference type="SUPFAM" id="SSF75011">
    <property type="entry name" value="3-carboxy-cis,cis-mucoante lactonizing enzyme"/>
    <property type="match status" value="1"/>
</dbReference>
<dbReference type="AlphaFoldDB" id="A0A4S3JGT9"/>
<evidence type="ECO:0000256" key="2">
    <source>
        <dbReference type="SAM" id="SignalP"/>
    </source>
</evidence>
<dbReference type="EMBL" id="QUQM01000001">
    <property type="protein sequence ID" value="KAA8649440.1"/>
    <property type="molecule type" value="Genomic_DNA"/>
</dbReference>
<gene>
    <name evidence="3" type="ORF">ATNIH1004_002111</name>
    <name evidence="4" type="ORF">EYZ11_008131</name>
</gene>
<comment type="caution">
    <text evidence="4">The sequence shown here is derived from an EMBL/GenBank/DDBJ whole genome shotgun (WGS) entry which is preliminary data.</text>
</comment>
<reference evidence="4 5" key="1">
    <citation type="submission" date="2019-03" db="EMBL/GenBank/DDBJ databases">
        <title>The genome sequence of a newly discovered highly antifungal drug resistant Aspergillus species, Aspergillus tanneri NIH 1004.</title>
        <authorList>
            <person name="Mounaud S."/>
            <person name="Singh I."/>
            <person name="Joardar V."/>
            <person name="Pakala S."/>
            <person name="Pakala S."/>
            <person name="Venepally P."/>
            <person name="Hoover J."/>
            <person name="Nierman W."/>
            <person name="Chung J."/>
            <person name="Losada L."/>
        </authorList>
    </citation>
    <scope>NUCLEOTIDE SEQUENCE [LARGE SCALE GENOMIC DNA]</scope>
    <source>
        <strain evidence="4 5">NIH1004</strain>
    </source>
</reference>
<dbReference type="Pfam" id="PF22701">
    <property type="entry name" value="Mala_s_1-like"/>
    <property type="match status" value="1"/>
</dbReference>